<protein>
    <submittedName>
        <fullName evidence="2">Uncharacterized protein isoform X2</fullName>
    </submittedName>
</protein>
<dbReference type="Proteomes" id="UP000000437">
    <property type="component" value="Chromosome 12"/>
</dbReference>
<proteinExistence type="predicted"/>
<sequence>MKLSLVLQHLLLFISVLPLTNQQQTPFQTTLPETTTPDLAATTTMTTTTYPSENTPLPTTTVPPVVATTSAQPWTAPAIFYPFGSAVGDTELNVNYDINQYLVTLSTPFSFFGRTYNSLYVLYNGLLAFTLSPEIMPDANPFIGTDDFIAPLWNDYDDYYLGMISFQQYTDLNMLVRASQDVNQHFSTTNFQASWVFVVTWNYASQPNPQILFQAVLISGSGGTFFLFNYGDCAVLFDGTEAGYDTIKSTYKFVIPDSITNYQNLKSTTNVGVPGRWAFNAYAAPAIFYPFGSAVGDTEHPGYDSSYPVALSAPFTFFGHTYNSLNVFYNGLLTFTLSPALTPDSNPFGGTDDLISGIFNDYDEYYNGFYSYQEYTSGSVLDRATQDINRNFFPANFDASWVFVATWRYNLQPNPTILSQVVLISGGNWTFFLMNFGDCDVVLYEQVKAGYDTINSVNKFVIPNSDTNYQTLKNTTNVGVPGRWAFVSNKGYENIIGTQFKIKSFLDLTQSDNLEAVLQQIKQELVNRGLSGKFELMKRKVEKVPLN</sequence>
<evidence type="ECO:0000313" key="2">
    <source>
        <dbReference type="RefSeq" id="XP_073774996.1"/>
    </source>
</evidence>
<name>A0AC58GZ46_DANRE</name>
<organism evidence="1 2">
    <name type="scientific">Danio rerio</name>
    <name type="common">Zebrafish</name>
    <name type="synonym">Brachydanio rerio</name>
    <dbReference type="NCBI Taxonomy" id="7955"/>
    <lineage>
        <taxon>Eukaryota</taxon>
        <taxon>Metazoa</taxon>
        <taxon>Chordata</taxon>
        <taxon>Craniata</taxon>
        <taxon>Vertebrata</taxon>
        <taxon>Euteleostomi</taxon>
        <taxon>Actinopterygii</taxon>
        <taxon>Neopterygii</taxon>
        <taxon>Teleostei</taxon>
        <taxon>Ostariophysi</taxon>
        <taxon>Cypriniformes</taxon>
        <taxon>Danionidae</taxon>
        <taxon>Danioninae</taxon>
        <taxon>Danio</taxon>
    </lineage>
</organism>
<reference evidence="2" key="1">
    <citation type="submission" date="2025-08" db="UniProtKB">
        <authorList>
            <consortium name="RefSeq"/>
        </authorList>
    </citation>
    <scope>IDENTIFICATION</scope>
    <source>
        <strain evidence="2">Tuebingen</strain>
        <tissue evidence="2">Fibroblasts and whole tissue</tissue>
    </source>
</reference>
<evidence type="ECO:0000313" key="1">
    <source>
        <dbReference type="Proteomes" id="UP000000437"/>
    </source>
</evidence>
<accession>A0AC58GZ46</accession>
<gene>
    <name evidence="2" type="primary">LOC100332535</name>
</gene>
<keyword evidence="1" id="KW-1185">Reference proteome</keyword>
<dbReference type="RefSeq" id="XP_073774996.1">
    <property type="nucleotide sequence ID" value="XM_073918895.1"/>
</dbReference>